<evidence type="ECO:0000313" key="3">
    <source>
        <dbReference type="Proteomes" id="UP000217785"/>
    </source>
</evidence>
<keyword evidence="1" id="KW-1133">Transmembrane helix</keyword>
<name>A0A292YRU0_9BACL</name>
<feature type="transmembrane region" description="Helical" evidence="1">
    <location>
        <begin position="40"/>
        <end position="61"/>
    </location>
</feature>
<dbReference type="AlphaFoldDB" id="A0A292YRU0"/>
<feature type="transmembrane region" description="Helical" evidence="1">
    <location>
        <begin position="95"/>
        <end position="116"/>
    </location>
</feature>
<feature type="transmembrane region" description="Helical" evidence="1">
    <location>
        <begin position="12"/>
        <end position="34"/>
    </location>
</feature>
<evidence type="ECO:0000313" key="2">
    <source>
        <dbReference type="EMBL" id="GAX91124.1"/>
    </source>
</evidence>
<gene>
    <name evidence="2" type="ORF">EFBL_2790</name>
</gene>
<dbReference type="EMBL" id="BDUF01000086">
    <property type="protein sequence ID" value="GAX91124.1"/>
    <property type="molecule type" value="Genomic_DNA"/>
</dbReference>
<organism evidence="2 3">
    <name type="scientific">Effusibacillus lacus</name>
    <dbReference type="NCBI Taxonomy" id="1348429"/>
    <lineage>
        <taxon>Bacteria</taxon>
        <taxon>Bacillati</taxon>
        <taxon>Bacillota</taxon>
        <taxon>Bacilli</taxon>
        <taxon>Bacillales</taxon>
        <taxon>Alicyclobacillaceae</taxon>
        <taxon>Effusibacillus</taxon>
    </lineage>
</organism>
<accession>A0A292YRU0</accession>
<protein>
    <submittedName>
        <fullName evidence="2">Uncharacterized protein</fullName>
    </submittedName>
</protein>
<reference evidence="3" key="1">
    <citation type="submission" date="2017-07" db="EMBL/GenBank/DDBJ databases">
        <title>Draft genome sequence of Effusibacillus lacus strain skLN1.</title>
        <authorList>
            <person name="Watanabe M."/>
            <person name="Kojima H."/>
            <person name="Fukui M."/>
        </authorList>
    </citation>
    <scope>NUCLEOTIDE SEQUENCE [LARGE SCALE GENOMIC DNA]</scope>
    <source>
        <strain evidence="3">skLN1</strain>
    </source>
</reference>
<keyword evidence="1" id="KW-0812">Transmembrane</keyword>
<comment type="caution">
    <text evidence="2">The sequence shown here is derived from an EMBL/GenBank/DDBJ whole genome shotgun (WGS) entry which is preliminary data.</text>
</comment>
<keyword evidence="3" id="KW-1185">Reference proteome</keyword>
<dbReference type="Proteomes" id="UP000217785">
    <property type="component" value="Unassembled WGS sequence"/>
</dbReference>
<keyword evidence="1" id="KW-0472">Membrane</keyword>
<sequence>MKKAVLKFISETVMVALVSSLVILSNAMVGWVMILNLFSFYLAVFFFLFSPAWLVAFGIVFQPKWKWYSMSAGSFLTVFLLCTTFFLPAEDWQFRLLNALVLSILGTGLVLAGWIIRKLANSIKQDLLQKERKRRSEEQATSLGA</sequence>
<dbReference type="RefSeq" id="WP_096182861.1">
    <property type="nucleotide sequence ID" value="NZ_BDUF01000086.1"/>
</dbReference>
<evidence type="ECO:0000256" key="1">
    <source>
        <dbReference type="SAM" id="Phobius"/>
    </source>
</evidence>
<feature type="transmembrane region" description="Helical" evidence="1">
    <location>
        <begin position="68"/>
        <end position="89"/>
    </location>
</feature>
<proteinExistence type="predicted"/>